<reference evidence="1 2" key="1">
    <citation type="submission" date="2016-11" db="EMBL/GenBank/DDBJ databases">
        <authorList>
            <person name="Varghese N."/>
            <person name="Submissions S."/>
        </authorList>
    </citation>
    <scope>NUCLEOTIDE SEQUENCE [LARGE SCALE GENOMIC DNA]</scope>
    <source>
        <strain evidence="1 2">DSM 19027</strain>
    </source>
</reference>
<dbReference type="EMBL" id="FQZP01000019">
    <property type="protein sequence ID" value="SHJ00637.1"/>
    <property type="molecule type" value="Genomic_DNA"/>
</dbReference>
<evidence type="ECO:0000313" key="2">
    <source>
        <dbReference type="Proteomes" id="UP000324781"/>
    </source>
</evidence>
<dbReference type="RefSeq" id="WP_149678569.1">
    <property type="nucleotide sequence ID" value="NZ_FQZP01000019.1"/>
</dbReference>
<protein>
    <submittedName>
        <fullName evidence="1">Uncharacterized protein</fullName>
    </submittedName>
</protein>
<keyword evidence="2" id="KW-1185">Reference proteome</keyword>
<dbReference type="AlphaFoldDB" id="A0A1M6FSI3"/>
<sequence length="372" mass="42241">MPYSEGLRHVVKNSMGITYCIWYKNGLFMSMLEGDNHWGPPFLLSENATPDFSVSIDSDDTIRASFVDYAGRLLFIQACEERREPVVLLESRIVGSSPYHVVLSETRNATNVFYVVSHNRKQLLTYQRVESGMISMPEVEGVIAKDCKNYAVCTDGSSIHLFFLTEIQDVNLIVHRRINADGKAMKPNSAPYPHKMSKRLQAVTAKDKPIYVLLSNEEDNDSTLLYRFDQETSKFSKGLEVFGPTAPRGFDCLIMVDNYPSVVRTCKNHILLARVDPEASSVLAETRFDLAASNPPLRCRYLSNYKDDLNFACADLPIIFGSGLRFPVDWRTYAGGRFEKPADEKDQLHSRIRELEGRVAFLENTLREMLRP</sequence>
<dbReference type="Proteomes" id="UP000324781">
    <property type="component" value="Unassembled WGS sequence"/>
</dbReference>
<dbReference type="OrthoDB" id="1770260at2"/>
<name>A0A1M6FSI3_9FIRM</name>
<evidence type="ECO:0000313" key="1">
    <source>
        <dbReference type="EMBL" id="SHJ00637.1"/>
    </source>
</evidence>
<organism evidence="1 2">
    <name type="scientific">Thermoclostridium caenicola</name>
    <dbReference type="NCBI Taxonomy" id="659425"/>
    <lineage>
        <taxon>Bacteria</taxon>
        <taxon>Bacillati</taxon>
        <taxon>Bacillota</taxon>
        <taxon>Clostridia</taxon>
        <taxon>Eubacteriales</taxon>
        <taxon>Oscillospiraceae</taxon>
        <taxon>Thermoclostridium</taxon>
    </lineage>
</organism>
<proteinExistence type="predicted"/>
<accession>A0A1M6FSI3</accession>
<gene>
    <name evidence="1" type="ORF">SAMN05444373_101914</name>
</gene>